<organism evidence="3 4">
    <name type="scientific">Desulfosarcina alkanivorans</name>
    <dbReference type="NCBI Taxonomy" id="571177"/>
    <lineage>
        <taxon>Bacteria</taxon>
        <taxon>Pseudomonadati</taxon>
        <taxon>Thermodesulfobacteriota</taxon>
        <taxon>Desulfobacteria</taxon>
        <taxon>Desulfobacterales</taxon>
        <taxon>Desulfosarcinaceae</taxon>
        <taxon>Desulfosarcina</taxon>
    </lineage>
</organism>
<evidence type="ECO:0000313" key="3">
    <source>
        <dbReference type="EMBL" id="BBO68015.1"/>
    </source>
</evidence>
<gene>
    <name evidence="3" type="ORF">DSCA_19450</name>
</gene>
<dbReference type="Pfam" id="PF22691">
    <property type="entry name" value="Thiolase_C_1"/>
    <property type="match status" value="1"/>
</dbReference>
<dbReference type="PANTHER" id="PTHR42870">
    <property type="entry name" value="ACETYL-COA C-ACETYLTRANSFERASE"/>
    <property type="match status" value="1"/>
</dbReference>
<evidence type="ECO:0000259" key="2">
    <source>
        <dbReference type="Pfam" id="PF22691"/>
    </source>
</evidence>
<dbReference type="InterPro" id="IPR002155">
    <property type="entry name" value="Thiolase"/>
</dbReference>
<dbReference type="InterPro" id="IPR020616">
    <property type="entry name" value="Thiolase_N"/>
</dbReference>
<keyword evidence="4" id="KW-1185">Reference proteome</keyword>
<name>A0A5K7YHW9_9BACT</name>
<feature type="domain" description="Thiolase C-terminal" evidence="2">
    <location>
        <begin position="263"/>
        <end position="397"/>
    </location>
</feature>
<proteinExistence type="predicted"/>
<dbReference type="Pfam" id="PF00108">
    <property type="entry name" value="Thiolase_N"/>
    <property type="match status" value="1"/>
</dbReference>
<dbReference type="CDD" id="cd00829">
    <property type="entry name" value="SCP-x_thiolase"/>
    <property type="match status" value="1"/>
</dbReference>
<evidence type="ECO:0000259" key="1">
    <source>
        <dbReference type="Pfam" id="PF00108"/>
    </source>
</evidence>
<dbReference type="Proteomes" id="UP000427906">
    <property type="component" value="Chromosome"/>
</dbReference>
<dbReference type="GO" id="GO:0003988">
    <property type="term" value="F:acetyl-CoA C-acyltransferase activity"/>
    <property type="evidence" value="ECO:0007669"/>
    <property type="project" value="UniProtKB-ARBA"/>
</dbReference>
<dbReference type="EMBL" id="AP021874">
    <property type="protein sequence ID" value="BBO68015.1"/>
    <property type="molecule type" value="Genomic_DNA"/>
</dbReference>
<reference evidence="3 4" key="1">
    <citation type="submission" date="2019-11" db="EMBL/GenBank/DDBJ databases">
        <title>Comparative genomics of hydrocarbon-degrading Desulfosarcina strains.</title>
        <authorList>
            <person name="Watanabe M."/>
            <person name="Kojima H."/>
            <person name="Fukui M."/>
        </authorList>
    </citation>
    <scope>NUCLEOTIDE SEQUENCE [LARGE SCALE GENOMIC DNA]</scope>
    <source>
        <strain evidence="3 4">PL12</strain>
    </source>
</reference>
<evidence type="ECO:0000313" key="4">
    <source>
        <dbReference type="Proteomes" id="UP000427906"/>
    </source>
</evidence>
<dbReference type="InterPro" id="IPR055140">
    <property type="entry name" value="Thiolase_C_2"/>
</dbReference>
<protein>
    <submittedName>
        <fullName evidence="3">3-ketoacyl-CoA thiolase</fullName>
    </submittedName>
</protein>
<dbReference type="InterPro" id="IPR016039">
    <property type="entry name" value="Thiolase-like"/>
</dbReference>
<dbReference type="SUPFAM" id="SSF53901">
    <property type="entry name" value="Thiolase-like"/>
    <property type="match status" value="1"/>
</dbReference>
<feature type="domain" description="Thiolase N-terminal" evidence="1">
    <location>
        <begin position="13"/>
        <end position="236"/>
    </location>
</feature>
<dbReference type="PIRSF" id="PIRSF000429">
    <property type="entry name" value="Ac-CoA_Ac_transf"/>
    <property type="match status" value="1"/>
</dbReference>
<dbReference type="AlphaFoldDB" id="A0A5K7YHW9"/>
<sequence>MPTKKKENAMREVAVAGVGMTKFGVSEMTNVEMFTDAGLEAIRNSNIEPGDIDALFFGNCLGDFEEGQIHMAPFAHSALGLPMSAPATRFEGACATATVAIRHAALLVAAGVYDVVLAGGTERTTIMETPMATRTFAMGCHAQYESPTGLTFPGVFGMAAHMYSHKYDIPLDELKRHMAEVSVKNHFHGSMNPKAHFPKKITVEKVLSGPMIADPLQLLDCCPFSDGSAAVVIASADKVKSMTDKPVFIVGTGQASAGPLFLQQDLTVVKTRMTSIKRAYQEASIGPDDIDVCELHDCFTIAEILAIEALGFYEFGKGYAAATEGETKLGGCGVTINPSGGLKSKGHPIGATGAAQVVEIVEQLRGEAGERQVEGAKIGIVDTLGGDFGTICNIILRR</sequence>
<dbReference type="PANTHER" id="PTHR42870:SF1">
    <property type="entry name" value="NON-SPECIFIC LIPID-TRANSFER PROTEIN-LIKE 2"/>
    <property type="match status" value="1"/>
</dbReference>
<accession>A0A5K7YHW9</accession>
<dbReference type="KEGG" id="dalk:DSCA_19450"/>
<dbReference type="Gene3D" id="3.40.47.10">
    <property type="match status" value="1"/>
</dbReference>